<dbReference type="InterPro" id="IPR005225">
    <property type="entry name" value="Small_GTP-bd"/>
</dbReference>
<organism evidence="4 5">
    <name type="scientific">Candida boidinii</name>
    <name type="common">Yeast</name>
    <dbReference type="NCBI Taxonomy" id="5477"/>
    <lineage>
        <taxon>Eukaryota</taxon>
        <taxon>Fungi</taxon>
        <taxon>Dikarya</taxon>
        <taxon>Ascomycota</taxon>
        <taxon>Saccharomycotina</taxon>
        <taxon>Pichiomycetes</taxon>
        <taxon>Pichiales</taxon>
        <taxon>Pichiaceae</taxon>
        <taxon>Ogataea</taxon>
        <taxon>Ogataea/Candida clade</taxon>
    </lineage>
</organism>
<comment type="caution">
    <text evidence="4">The sequence shown here is derived from an EMBL/GenBank/DDBJ whole genome shotgun (WGS) entry which is preliminary data.</text>
</comment>
<dbReference type="PROSITE" id="PS51419">
    <property type="entry name" value="RAB"/>
    <property type="match status" value="1"/>
</dbReference>
<dbReference type="SMART" id="SM00175">
    <property type="entry name" value="RAB"/>
    <property type="match status" value="1"/>
</dbReference>
<dbReference type="SMART" id="SM00174">
    <property type="entry name" value="RHO"/>
    <property type="match status" value="1"/>
</dbReference>
<dbReference type="Gene3D" id="3.40.50.300">
    <property type="entry name" value="P-loop containing nucleotide triphosphate hydrolases"/>
    <property type="match status" value="1"/>
</dbReference>
<evidence type="ECO:0000256" key="1">
    <source>
        <dbReference type="ARBA" id="ARBA00022741"/>
    </source>
</evidence>
<dbReference type="PROSITE" id="PS51421">
    <property type="entry name" value="RAS"/>
    <property type="match status" value="1"/>
</dbReference>
<dbReference type="InterPro" id="IPR020849">
    <property type="entry name" value="Small_GTPase_Ras-type"/>
</dbReference>
<feature type="region of interest" description="Disordered" evidence="3">
    <location>
        <begin position="215"/>
        <end position="235"/>
    </location>
</feature>
<accession>A0A9W6WD72</accession>
<dbReference type="Pfam" id="PF00071">
    <property type="entry name" value="Ras"/>
    <property type="match status" value="1"/>
</dbReference>
<protein>
    <submittedName>
        <fullName evidence="4">Unnamed protein product</fullName>
    </submittedName>
</protein>
<gene>
    <name evidence="4" type="ORF">Cboi02_000019600</name>
</gene>
<dbReference type="PRINTS" id="PR00449">
    <property type="entry name" value="RASTRNSFRMNG"/>
</dbReference>
<keyword evidence="5" id="KW-1185">Reference proteome</keyword>
<dbReference type="GO" id="GO:0005525">
    <property type="term" value="F:GTP binding"/>
    <property type="evidence" value="ECO:0007669"/>
    <property type="project" value="UniProtKB-KW"/>
</dbReference>
<evidence type="ECO:0000256" key="2">
    <source>
        <dbReference type="ARBA" id="ARBA00023134"/>
    </source>
</evidence>
<keyword evidence="2" id="KW-0342">GTP-binding</keyword>
<evidence type="ECO:0000313" key="5">
    <source>
        <dbReference type="Proteomes" id="UP001165120"/>
    </source>
</evidence>
<evidence type="ECO:0000313" key="4">
    <source>
        <dbReference type="EMBL" id="GME66750.1"/>
    </source>
</evidence>
<dbReference type="PROSITE" id="PS51420">
    <property type="entry name" value="RHO"/>
    <property type="match status" value="1"/>
</dbReference>
<dbReference type="InterPro" id="IPR027417">
    <property type="entry name" value="P-loop_NTPase"/>
</dbReference>
<proteinExistence type="predicted"/>
<dbReference type="PANTHER" id="PTHR24070">
    <property type="entry name" value="RAS, DI-RAS, AND RHEB FAMILY MEMBERS OF SMALL GTPASE SUPERFAMILY"/>
    <property type="match status" value="1"/>
</dbReference>
<dbReference type="GO" id="GO:0007165">
    <property type="term" value="P:signal transduction"/>
    <property type="evidence" value="ECO:0007669"/>
    <property type="project" value="InterPro"/>
</dbReference>
<reference evidence="4" key="1">
    <citation type="submission" date="2023-04" db="EMBL/GenBank/DDBJ databases">
        <title>Candida boidinii NBRC 10035.</title>
        <authorList>
            <person name="Ichikawa N."/>
            <person name="Sato H."/>
            <person name="Tonouchi N."/>
        </authorList>
    </citation>
    <scope>NUCLEOTIDE SEQUENCE</scope>
    <source>
        <strain evidence="4">NBRC 10035</strain>
    </source>
</reference>
<sequence>MEFLDSTTINVCFLGAIGCGKSSLTMSITDGLFDEDLDATVEDIYRREIAYEGNNYDVQILDTVECDDYSESRRAQFSRTDIFVLVFSITDKSSFDAAVYMHDRLKNLVGIDSNIPILLIGCKNDLDHERQVSLDNGKSTCAEIGCTEYIECSSKSSYNIDFISQKLCEYGSKSINHKKLNIAQPVSINDKPSTKKSVEQTRDNLNRELLQEHLSAKVSRPSSRKKQVMKSNTREDVVRKTETKTNIPKSSSSCCIVM</sequence>
<dbReference type="Proteomes" id="UP001165120">
    <property type="component" value="Unassembled WGS sequence"/>
</dbReference>
<evidence type="ECO:0000256" key="3">
    <source>
        <dbReference type="SAM" id="MobiDB-lite"/>
    </source>
</evidence>
<dbReference type="GO" id="GO:0003924">
    <property type="term" value="F:GTPase activity"/>
    <property type="evidence" value="ECO:0007669"/>
    <property type="project" value="InterPro"/>
</dbReference>
<dbReference type="InterPro" id="IPR001806">
    <property type="entry name" value="Small_GTPase"/>
</dbReference>
<dbReference type="SMART" id="SM00173">
    <property type="entry name" value="RAS"/>
    <property type="match status" value="1"/>
</dbReference>
<dbReference type="GO" id="GO:0016020">
    <property type="term" value="C:membrane"/>
    <property type="evidence" value="ECO:0007669"/>
    <property type="project" value="InterPro"/>
</dbReference>
<keyword evidence="1" id="KW-0547">Nucleotide-binding</keyword>
<dbReference type="AlphaFoldDB" id="A0A9W6WD72"/>
<dbReference type="EMBL" id="BSXN01000033">
    <property type="protein sequence ID" value="GME66750.1"/>
    <property type="molecule type" value="Genomic_DNA"/>
</dbReference>
<dbReference type="NCBIfam" id="TIGR00231">
    <property type="entry name" value="small_GTP"/>
    <property type="match status" value="1"/>
</dbReference>
<dbReference type="SUPFAM" id="SSF52540">
    <property type="entry name" value="P-loop containing nucleoside triphosphate hydrolases"/>
    <property type="match status" value="1"/>
</dbReference>
<dbReference type="OrthoDB" id="265044at2759"/>
<name>A0A9W6WD72_CANBO</name>